<keyword evidence="1" id="KW-0812">Transmembrane</keyword>
<feature type="transmembrane region" description="Helical" evidence="1">
    <location>
        <begin position="12"/>
        <end position="34"/>
    </location>
</feature>
<evidence type="ECO:0000313" key="3">
    <source>
        <dbReference type="Proteomes" id="UP001058003"/>
    </source>
</evidence>
<evidence type="ECO:0000313" key="2">
    <source>
        <dbReference type="EMBL" id="UWZ53345.1"/>
    </source>
</evidence>
<reference evidence="2" key="1">
    <citation type="submission" date="2021-04" db="EMBL/GenBank/DDBJ databases">
        <title>Dactylosporangium aurantiacum NRRL B-8018 full assembly.</title>
        <authorList>
            <person name="Hartkoorn R.C."/>
            <person name="Beaudoing E."/>
            <person name="Hot D."/>
        </authorList>
    </citation>
    <scope>NUCLEOTIDE SEQUENCE</scope>
    <source>
        <strain evidence="2">NRRL B-8018</strain>
    </source>
</reference>
<keyword evidence="1" id="KW-0472">Membrane</keyword>
<sequence length="89" mass="9230">MRTVALSESQNASPALIGGFGALVPVFALLNLGLRWWAQQRVRAGRSLPGPLGTLRLFVDHPKLFLAGLGLEVAVGLVLIAVAVSGAAD</sequence>
<keyword evidence="1" id="KW-1133">Transmembrane helix</keyword>
<dbReference type="RefSeq" id="WP_033362469.1">
    <property type="nucleotide sequence ID" value="NZ_CP073767.1"/>
</dbReference>
<dbReference type="KEGG" id="daur:Daura_43475"/>
<gene>
    <name evidence="2" type="ORF">Daura_43475</name>
</gene>
<accession>A0A9Q9IFJ8</accession>
<organism evidence="2 3">
    <name type="scientific">Dactylosporangium aurantiacum</name>
    <dbReference type="NCBI Taxonomy" id="35754"/>
    <lineage>
        <taxon>Bacteria</taxon>
        <taxon>Bacillati</taxon>
        <taxon>Actinomycetota</taxon>
        <taxon>Actinomycetes</taxon>
        <taxon>Micromonosporales</taxon>
        <taxon>Micromonosporaceae</taxon>
        <taxon>Dactylosporangium</taxon>
    </lineage>
</organism>
<name>A0A9Q9IFJ8_9ACTN</name>
<keyword evidence="3" id="KW-1185">Reference proteome</keyword>
<dbReference type="Proteomes" id="UP001058003">
    <property type="component" value="Chromosome"/>
</dbReference>
<proteinExistence type="predicted"/>
<dbReference type="AlphaFoldDB" id="A0A9Q9IFJ8"/>
<dbReference type="EMBL" id="CP073767">
    <property type="protein sequence ID" value="UWZ53345.1"/>
    <property type="molecule type" value="Genomic_DNA"/>
</dbReference>
<evidence type="ECO:0000256" key="1">
    <source>
        <dbReference type="SAM" id="Phobius"/>
    </source>
</evidence>
<protein>
    <submittedName>
        <fullName evidence="2">Uncharacterized protein</fullName>
    </submittedName>
</protein>
<feature type="transmembrane region" description="Helical" evidence="1">
    <location>
        <begin position="64"/>
        <end position="88"/>
    </location>
</feature>